<gene>
    <name evidence="2" type="ORF">C477_14723</name>
</gene>
<keyword evidence="1" id="KW-0472">Membrane</keyword>
<name>M0C4L6_9EURY</name>
<dbReference type="EMBL" id="AOIS01000047">
    <property type="protein sequence ID" value="ELZ16874.1"/>
    <property type="molecule type" value="Genomic_DNA"/>
</dbReference>
<reference evidence="2 3" key="1">
    <citation type="journal article" date="2014" name="PLoS Genet.">
        <title>Phylogenetically driven sequencing of extremely halophilic archaea reveals strategies for static and dynamic osmo-response.</title>
        <authorList>
            <person name="Becker E.A."/>
            <person name="Seitzer P.M."/>
            <person name="Tritt A."/>
            <person name="Larsen D."/>
            <person name="Krusor M."/>
            <person name="Yao A.I."/>
            <person name="Wu D."/>
            <person name="Madern D."/>
            <person name="Eisen J.A."/>
            <person name="Darling A.E."/>
            <person name="Facciotti M.T."/>
        </authorList>
    </citation>
    <scope>NUCLEOTIDE SEQUENCE [LARGE SCALE GENOMIC DNA]</scope>
    <source>
        <strain evidence="2 3">JCM 13891</strain>
    </source>
</reference>
<comment type="caution">
    <text evidence="2">The sequence shown here is derived from an EMBL/GenBank/DDBJ whole genome shotgun (WGS) entry which is preliminary data.</text>
</comment>
<evidence type="ECO:0000256" key="1">
    <source>
        <dbReference type="SAM" id="Phobius"/>
    </source>
</evidence>
<feature type="transmembrane region" description="Helical" evidence="1">
    <location>
        <begin position="56"/>
        <end position="82"/>
    </location>
</feature>
<keyword evidence="1" id="KW-0812">Transmembrane</keyword>
<evidence type="ECO:0000313" key="3">
    <source>
        <dbReference type="Proteomes" id="UP000011657"/>
    </source>
</evidence>
<feature type="transmembrane region" description="Helical" evidence="1">
    <location>
        <begin position="20"/>
        <end position="44"/>
    </location>
</feature>
<keyword evidence="3" id="KW-1185">Reference proteome</keyword>
<dbReference type="Proteomes" id="UP000011657">
    <property type="component" value="Unassembled WGS sequence"/>
</dbReference>
<evidence type="ECO:0000313" key="2">
    <source>
        <dbReference type="EMBL" id="ELZ16874.1"/>
    </source>
</evidence>
<proteinExistence type="predicted"/>
<dbReference type="eggNOG" id="arCOG10740">
    <property type="taxonomic scope" value="Archaea"/>
</dbReference>
<protein>
    <submittedName>
        <fullName evidence="2">Uncharacterized protein</fullName>
    </submittedName>
</protein>
<dbReference type="PATRIC" id="fig|1227488.3.peg.2929"/>
<accession>M0C4L6</accession>
<keyword evidence="1" id="KW-1133">Transmembrane helix</keyword>
<dbReference type="AlphaFoldDB" id="M0C4L6"/>
<sequence>MVPMTSSTANSSGIGPFDGLFQTGAAIVSVLLFLVAVVFAWTGFQGMTLFVVGTEMNIVTGAIGFMLTMFFAIGALIVALFMDSGFDH</sequence>
<organism evidence="2 3">
    <name type="scientific">Haloterrigena salina JCM 13891</name>
    <dbReference type="NCBI Taxonomy" id="1227488"/>
    <lineage>
        <taxon>Archaea</taxon>
        <taxon>Methanobacteriati</taxon>
        <taxon>Methanobacteriota</taxon>
        <taxon>Stenosarchaea group</taxon>
        <taxon>Halobacteria</taxon>
        <taxon>Halobacteriales</taxon>
        <taxon>Natrialbaceae</taxon>
        <taxon>Haloterrigena</taxon>
    </lineage>
</organism>